<accession>A0A3N7HLK2</accession>
<reference evidence="1 2" key="1">
    <citation type="submission" date="2018-08" db="EMBL/GenBank/DDBJ databases">
        <authorList>
            <person name="Khan S.A."/>
            <person name="Jeon C.O."/>
            <person name="Chun B.H."/>
            <person name="Jeong S.E."/>
        </authorList>
    </citation>
    <scope>NUCLEOTIDE SEQUENCE [LARGE SCALE GENOMIC DNA]</scope>
    <source>
        <strain evidence="1 2">S-16</strain>
    </source>
</reference>
<gene>
    <name evidence="1" type="ORF">DZC73_26535</name>
</gene>
<keyword evidence="2" id="KW-1185">Reference proteome</keyword>
<protein>
    <submittedName>
        <fullName evidence="1">Uncharacterized protein</fullName>
    </submittedName>
</protein>
<dbReference type="OrthoDB" id="8527028at2"/>
<dbReference type="Gene3D" id="2.60.40.10">
    <property type="entry name" value="Immunoglobulins"/>
    <property type="match status" value="1"/>
</dbReference>
<proteinExistence type="predicted"/>
<reference evidence="1 2" key="2">
    <citation type="submission" date="2018-12" db="EMBL/GenBank/DDBJ databases">
        <title>Rhizobacter gummiphilus sp. nov., a rubber-degrading bacterium isolated from the soil of a botanical garden in Japan.</title>
        <authorList>
            <person name="Shunsuke S.S."/>
        </authorList>
    </citation>
    <scope>NUCLEOTIDE SEQUENCE [LARGE SCALE GENOMIC DNA]</scope>
    <source>
        <strain evidence="1 2">S-16</strain>
    </source>
</reference>
<dbReference type="InterPro" id="IPR013783">
    <property type="entry name" value="Ig-like_fold"/>
</dbReference>
<organism evidence="1 2">
    <name type="scientific">Piscinibacter terrae</name>
    <dbReference type="NCBI Taxonomy" id="2496871"/>
    <lineage>
        <taxon>Bacteria</taxon>
        <taxon>Pseudomonadati</taxon>
        <taxon>Pseudomonadota</taxon>
        <taxon>Betaproteobacteria</taxon>
        <taxon>Burkholderiales</taxon>
        <taxon>Sphaerotilaceae</taxon>
        <taxon>Piscinibacter</taxon>
    </lineage>
</organism>
<evidence type="ECO:0000313" key="1">
    <source>
        <dbReference type="EMBL" id="RQP21481.1"/>
    </source>
</evidence>
<dbReference type="EMBL" id="QUSW01000010">
    <property type="protein sequence ID" value="RQP21481.1"/>
    <property type="molecule type" value="Genomic_DNA"/>
</dbReference>
<dbReference type="Proteomes" id="UP000267464">
    <property type="component" value="Unassembled WGS sequence"/>
</dbReference>
<comment type="caution">
    <text evidence="1">The sequence shown here is derived from an EMBL/GenBank/DDBJ whole genome shotgun (WGS) entry which is preliminary data.</text>
</comment>
<evidence type="ECO:0000313" key="2">
    <source>
        <dbReference type="Proteomes" id="UP000267464"/>
    </source>
</evidence>
<name>A0A3N7HLK2_9BURK</name>
<dbReference type="RefSeq" id="WP_124543421.1">
    <property type="nucleotide sequence ID" value="NZ_QUSW01000010.1"/>
</dbReference>
<sequence>MAKFVPGTDETVKSDEPLLDVLASAATPLKPGKHVFQLMVVDDSGNQSDTASVTVIVLDQDRPTAVVDLIDEAGNRHPEPEVSVPFGKPFRLSGERSSDIGGAVNVWNWTLLRG</sequence>
<dbReference type="AlphaFoldDB" id="A0A3N7HLK2"/>